<name>A0A6J7XPR4_9CAUD</name>
<reference evidence="6" key="1">
    <citation type="submission" date="2020-05" db="EMBL/GenBank/DDBJ databases">
        <authorList>
            <person name="Chiriac C."/>
            <person name="Salcher M."/>
            <person name="Ghai R."/>
            <person name="Kavagutti S V."/>
        </authorList>
    </citation>
    <scope>NUCLEOTIDE SEQUENCE</scope>
</reference>
<keyword evidence="1" id="KW-0175">Coiled coil</keyword>
<dbReference type="Gene3D" id="3.40.50.300">
    <property type="entry name" value="P-loop containing nucleotide triphosphate hydrolases"/>
    <property type="match status" value="2"/>
</dbReference>
<sequence>MLHFLRIELEGFGSFAEPSSFDFNQGGLFIVRGKNGVGKTTLFSALVWALYRTSLKNITAERTQTWQRLRPADFRGTRVIVFFQKDGVEYAVARHIGFKGKTFGLEGKTSLLVFQKPVGQERDFDQEDLVTETLHNVDVQTYISKVLSMDSRVFLNSVLFGQRMRRLVEAEGDEKRKMFETLFDLEFIQRAKEKGQAVEAEKSTQLGLVRERISGIGNQTQFAKSQLESAIERSDLYQQEKTGSIGEIEDEIIRYKDQITFAERSIEECEDELKQIDVGDLCDLEAEARKFETLVLEQRTLKAARAEVLRNELYARQAVKENNRIKERSRLNNLINTASLALRAYKDQYAEDCAVFVEKKQALIQDKAEKTSRFVNAEREGRRADSEAGKLEEQLNCLADDCPTCGQLLPEASVEATKKSLKSKIKAEREVIVAMAALKENIRLEIVSVESEVEAVQNTLNAMQSDFASKCEADQVSLDDLSSQRDAIVEDNVREGFSESNTIDVTYWDIVAKEKEYGQAWALTLAEIDKARSVEARIKVLRLNAQESREALVKYTAKIQDCEEQITRIRQEKKPDFGIDSLRTSLEGLEITLVVERKAEELLVSEVQQAQWWVKTGFGASGLKAYVFSSMLERLNELIVNYASRLGFAVNFGVDLTKPSKPFVTHCFMGVEEVMFAELSGGQQQRVDLCVAFAMHDLISYGAETNLLVMDEPFENLDEEGMEAAFDLLRIKATPGKTVFIITHLPVLDALNAREMQVLQDPKTKLSRIA</sequence>
<dbReference type="EMBL" id="LR798430">
    <property type="protein sequence ID" value="CAB5231523.1"/>
    <property type="molecule type" value="Genomic_DNA"/>
</dbReference>
<feature type="coiled-coil region" evidence="1">
    <location>
        <begin position="439"/>
        <end position="466"/>
    </location>
</feature>
<proteinExistence type="predicted"/>
<accession>A0A6J7XPR4</accession>
<dbReference type="InterPro" id="IPR027417">
    <property type="entry name" value="P-loop_NTPase"/>
</dbReference>
<dbReference type="Pfam" id="PF02463">
    <property type="entry name" value="SMC_N"/>
    <property type="match status" value="1"/>
</dbReference>
<dbReference type="PANTHER" id="PTHR32114">
    <property type="entry name" value="ABC TRANSPORTER ABCH.3"/>
    <property type="match status" value="1"/>
</dbReference>
<dbReference type="PANTHER" id="PTHR32114:SF2">
    <property type="entry name" value="ABC TRANSPORTER ABCH.3"/>
    <property type="match status" value="1"/>
</dbReference>
<evidence type="ECO:0000313" key="5">
    <source>
        <dbReference type="EMBL" id="CAB4217709.1"/>
    </source>
</evidence>
<feature type="coiled-coil region" evidence="1">
    <location>
        <begin position="531"/>
        <end position="572"/>
    </location>
</feature>
<dbReference type="SUPFAM" id="SSF52540">
    <property type="entry name" value="P-loop containing nucleoside triphosphate hydrolases"/>
    <property type="match status" value="1"/>
</dbReference>
<dbReference type="EMBL" id="LR797075">
    <property type="protein sequence ID" value="CAB4185400.1"/>
    <property type="molecule type" value="Genomic_DNA"/>
</dbReference>
<organism evidence="6">
    <name type="scientific">uncultured Caudovirales phage</name>
    <dbReference type="NCBI Taxonomy" id="2100421"/>
    <lineage>
        <taxon>Viruses</taxon>
        <taxon>Duplodnaviria</taxon>
        <taxon>Heunggongvirae</taxon>
        <taxon>Uroviricota</taxon>
        <taxon>Caudoviricetes</taxon>
        <taxon>Peduoviridae</taxon>
        <taxon>Maltschvirus</taxon>
        <taxon>Maltschvirus maltsch</taxon>
    </lineage>
</organism>
<dbReference type="InterPro" id="IPR003395">
    <property type="entry name" value="RecF/RecN/SMC_N"/>
</dbReference>
<dbReference type="EMBL" id="LR797450">
    <property type="protein sequence ID" value="CAB4217709.1"/>
    <property type="molecule type" value="Genomic_DNA"/>
</dbReference>
<evidence type="ECO:0000313" key="4">
    <source>
        <dbReference type="EMBL" id="CAB4193018.1"/>
    </source>
</evidence>
<evidence type="ECO:0000256" key="1">
    <source>
        <dbReference type="SAM" id="Coils"/>
    </source>
</evidence>
<gene>
    <name evidence="3" type="ORF">UFOVP1127_65</name>
    <name evidence="4" type="ORF">UFOVP1242_9</name>
    <name evidence="5" type="ORF">UFOVP1492_69</name>
    <name evidence="6" type="ORF">UFOVP1580_98</name>
</gene>
<feature type="coiled-coil region" evidence="1">
    <location>
        <begin position="245"/>
        <end position="272"/>
    </location>
</feature>
<dbReference type="CDD" id="cd00267">
    <property type="entry name" value="ABC_ATPase"/>
    <property type="match status" value="1"/>
</dbReference>
<feature type="domain" description="RecF/RecN/SMC N-terminal" evidence="2">
    <location>
        <begin position="6"/>
        <end position="744"/>
    </location>
</feature>
<dbReference type="EMBL" id="LR797197">
    <property type="protein sequence ID" value="CAB4193018.1"/>
    <property type="molecule type" value="Genomic_DNA"/>
</dbReference>
<evidence type="ECO:0000313" key="3">
    <source>
        <dbReference type="EMBL" id="CAB4185400.1"/>
    </source>
</evidence>
<protein>
    <submittedName>
        <fullName evidence="6">ABC_ATPase domain containing protein</fullName>
    </submittedName>
</protein>
<evidence type="ECO:0000259" key="2">
    <source>
        <dbReference type="Pfam" id="PF02463"/>
    </source>
</evidence>
<evidence type="ECO:0000313" key="6">
    <source>
        <dbReference type="EMBL" id="CAB5231523.1"/>
    </source>
</evidence>